<reference evidence="3" key="1">
    <citation type="submission" date="2016-06" db="EMBL/GenBank/DDBJ databases">
        <authorList>
            <person name="Varghese N."/>
            <person name="Submissions Spin"/>
        </authorList>
    </citation>
    <scope>NUCLEOTIDE SEQUENCE [LARGE SCALE GENOMIC DNA]</scope>
    <source>
        <strain evidence="3">DSM 43909</strain>
    </source>
</reference>
<proteinExistence type="predicted"/>
<name>A0A1C4YGN1_MICVI</name>
<gene>
    <name evidence="2" type="ORF">GA0074695_4226</name>
</gene>
<feature type="transmembrane region" description="Helical" evidence="1">
    <location>
        <begin position="132"/>
        <end position="156"/>
    </location>
</feature>
<feature type="transmembrane region" description="Helical" evidence="1">
    <location>
        <begin position="12"/>
        <end position="33"/>
    </location>
</feature>
<keyword evidence="1" id="KW-0472">Membrane</keyword>
<dbReference type="Proteomes" id="UP000198242">
    <property type="component" value="Chromosome I"/>
</dbReference>
<sequence length="215" mass="22684">MDLQIHSFTARSTYSGGNALVFLTTSMFVNSFANTVDNLAQIFAVAAMAGLWLAMWWRLVHNLVTAADPWIGPLIGVGTLAVLVAAVAESPFTLLGAAVLLFTAWLPYMVVESAGQAFRVWGYRSPSPQARLLSLAAQAVVDAAALGGIAVLLVTLGGEGRIGVRLGAALTLAAPSLLARAVHRSRTQPVAATVGRQVSVCREPTATGRQHRPRR</sequence>
<keyword evidence="1" id="KW-0812">Transmembrane</keyword>
<dbReference type="OrthoDB" id="9986513at2"/>
<feature type="transmembrane region" description="Helical" evidence="1">
    <location>
        <begin position="94"/>
        <end position="111"/>
    </location>
</feature>
<accession>A0A1C4YGN1</accession>
<organism evidence="2 3">
    <name type="scientific">Micromonospora viridifaciens</name>
    <dbReference type="NCBI Taxonomy" id="1881"/>
    <lineage>
        <taxon>Bacteria</taxon>
        <taxon>Bacillati</taxon>
        <taxon>Actinomycetota</taxon>
        <taxon>Actinomycetes</taxon>
        <taxon>Micromonosporales</taxon>
        <taxon>Micromonosporaceae</taxon>
        <taxon>Micromonospora</taxon>
    </lineage>
</organism>
<dbReference type="AlphaFoldDB" id="A0A1C4YGN1"/>
<keyword evidence="3" id="KW-1185">Reference proteome</keyword>
<feature type="transmembrane region" description="Helical" evidence="1">
    <location>
        <begin position="39"/>
        <end position="57"/>
    </location>
</feature>
<feature type="transmembrane region" description="Helical" evidence="1">
    <location>
        <begin position="69"/>
        <end position="88"/>
    </location>
</feature>
<protein>
    <submittedName>
        <fullName evidence="2">Uncharacterized protein</fullName>
    </submittedName>
</protein>
<evidence type="ECO:0000313" key="2">
    <source>
        <dbReference type="EMBL" id="SCF19501.1"/>
    </source>
</evidence>
<dbReference type="EMBL" id="LT607411">
    <property type="protein sequence ID" value="SCF19501.1"/>
    <property type="molecule type" value="Genomic_DNA"/>
</dbReference>
<evidence type="ECO:0000313" key="3">
    <source>
        <dbReference type="Proteomes" id="UP000198242"/>
    </source>
</evidence>
<evidence type="ECO:0000256" key="1">
    <source>
        <dbReference type="SAM" id="Phobius"/>
    </source>
</evidence>
<dbReference type="RefSeq" id="WP_089007775.1">
    <property type="nucleotide sequence ID" value="NZ_LT607411.1"/>
</dbReference>
<keyword evidence="1" id="KW-1133">Transmembrane helix</keyword>